<evidence type="ECO:0000313" key="4">
    <source>
        <dbReference type="Proteomes" id="UP000678393"/>
    </source>
</evidence>
<dbReference type="AlphaFoldDB" id="A0A8S3ZQD3"/>
<dbReference type="Pfam" id="PF08336">
    <property type="entry name" value="P4Ha_N"/>
    <property type="match status" value="1"/>
</dbReference>
<evidence type="ECO:0000259" key="2">
    <source>
        <dbReference type="Pfam" id="PF08336"/>
    </source>
</evidence>
<keyword evidence="1" id="KW-0732">Signal</keyword>
<evidence type="ECO:0000256" key="1">
    <source>
        <dbReference type="SAM" id="SignalP"/>
    </source>
</evidence>
<sequence length="230" mass="26294">MSGRVLEIIHVIVVLQTFWTHAEVFTSVARVMALSSLENKVIDHMEKILYVSGQNGESGKLVDDMQRKTPSSKHRQQSCSNPVVGFTYLRRLVREWNLVNRLVSKSSSSNCRRLTVIRFCNVAISSVTENIIAMFDVLSKWQNWPQKIDVTGAALGLLTIGQIYDLFPSPSWLDRLTSTDCSKQIIQSKYTMLTHDQFLSLLHQRRLYNNSKSDISETRKDTEKNGSVLW</sequence>
<feature type="chain" id="PRO_5035804260" description="Prolyl 4-hydroxylase N-terminal domain-containing protein" evidence="1">
    <location>
        <begin position="23"/>
        <end position="230"/>
    </location>
</feature>
<organism evidence="3 4">
    <name type="scientific">Candidula unifasciata</name>
    <dbReference type="NCBI Taxonomy" id="100452"/>
    <lineage>
        <taxon>Eukaryota</taxon>
        <taxon>Metazoa</taxon>
        <taxon>Spiralia</taxon>
        <taxon>Lophotrochozoa</taxon>
        <taxon>Mollusca</taxon>
        <taxon>Gastropoda</taxon>
        <taxon>Heterobranchia</taxon>
        <taxon>Euthyneura</taxon>
        <taxon>Panpulmonata</taxon>
        <taxon>Eupulmonata</taxon>
        <taxon>Stylommatophora</taxon>
        <taxon>Helicina</taxon>
        <taxon>Helicoidea</taxon>
        <taxon>Geomitridae</taxon>
        <taxon>Candidula</taxon>
    </lineage>
</organism>
<name>A0A8S3ZQD3_9EUPU</name>
<accession>A0A8S3ZQD3</accession>
<comment type="caution">
    <text evidence="3">The sequence shown here is derived from an EMBL/GenBank/DDBJ whole genome shotgun (WGS) entry which is preliminary data.</text>
</comment>
<proteinExistence type="predicted"/>
<protein>
    <recommendedName>
        <fullName evidence="2">Prolyl 4-hydroxylase N-terminal domain-containing protein</fullName>
    </recommendedName>
</protein>
<dbReference type="GO" id="GO:0004656">
    <property type="term" value="F:procollagen-proline 4-dioxygenase activity"/>
    <property type="evidence" value="ECO:0007669"/>
    <property type="project" value="InterPro"/>
</dbReference>
<keyword evidence="4" id="KW-1185">Reference proteome</keyword>
<dbReference type="Proteomes" id="UP000678393">
    <property type="component" value="Unassembled WGS sequence"/>
</dbReference>
<dbReference type="EMBL" id="CAJHNH020004789">
    <property type="protein sequence ID" value="CAG5131679.1"/>
    <property type="molecule type" value="Genomic_DNA"/>
</dbReference>
<reference evidence="3" key="1">
    <citation type="submission" date="2021-04" db="EMBL/GenBank/DDBJ databases">
        <authorList>
            <consortium name="Molecular Ecology Group"/>
        </authorList>
    </citation>
    <scope>NUCLEOTIDE SEQUENCE</scope>
</reference>
<feature type="domain" description="Prolyl 4-hydroxylase N-terminal" evidence="2">
    <location>
        <begin position="27"/>
        <end position="168"/>
    </location>
</feature>
<feature type="non-terminal residue" evidence="3">
    <location>
        <position position="1"/>
    </location>
</feature>
<feature type="signal peptide" evidence="1">
    <location>
        <begin position="1"/>
        <end position="22"/>
    </location>
</feature>
<dbReference type="InterPro" id="IPR013547">
    <property type="entry name" value="P4H_N"/>
</dbReference>
<gene>
    <name evidence="3" type="ORF">CUNI_LOCUS17237</name>
</gene>
<evidence type="ECO:0000313" key="3">
    <source>
        <dbReference type="EMBL" id="CAG5131679.1"/>
    </source>
</evidence>
<dbReference type="GO" id="GO:0005783">
    <property type="term" value="C:endoplasmic reticulum"/>
    <property type="evidence" value="ECO:0007669"/>
    <property type="project" value="InterPro"/>
</dbReference>